<feature type="signal peptide" evidence="18">
    <location>
        <begin position="1"/>
        <end position="21"/>
    </location>
</feature>
<dbReference type="Proteomes" id="UP001341281">
    <property type="component" value="Chromosome 03"/>
</dbReference>
<dbReference type="SMART" id="SM00220">
    <property type="entry name" value="S_TKc"/>
    <property type="match status" value="1"/>
</dbReference>
<dbReference type="PROSITE" id="PS50927">
    <property type="entry name" value="BULB_LECTIN"/>
    <property type="match status" value="1"/>
</dbReference>
<dbReference type="EC" id="2.7.11.1" evidence="2"/>
<evidence type="ECO:0000256" key="6">
    <source>
        <dbReference type="ARBA" id="ARBA00022741"/>
    </source>
</evidence>
<dbReference type="Gene3D" id="2.90.10.10">
    <property type="entry name" value="Bulb-type lectin domain"/>
    <property type="match status" value="1"/>
</dbReference>
<dbReference type="SUPFAM" id="SSF56112">
    <property type="entry name" value="Protein kinase-like (PK-like)"/>
    <property type="match status" value="1"/>
</dbReference>
<dbReference type="PROSITE" id="PS50011">
    <property type="entry name" value="PROTEIN_KINASE_DOM"/>
    <property type="match status" value="1"/>
</dbReference>
<dbReference type="SMART" id="SM00108">
    <property type="entry name" value="B_lectin"/>
    <property type="match status" value="1"/>
</dbReference>
<feature type="transmembrane region" description="Helical" evidence="17">
    <location>
        <begin position="442"/>
        <end position="466"/>
    </location>
</feature>
<dbReference type="FunFam" id="1.10.510.10:FF:000227">
    <property type="entry name" value="Serine/threonine-protein kinase"/>
    <property type="match status" value="1"/>
</dbReference>
<dbReference type="InterPro" id="IPR008271">
    <property type="entry name" value="Ser/Thr_kinase_AS"/>
</dbReference>
<feature type="compositionally biased region" description="Low complexity" evidence="16">
    <location>
        <begin position="798"/>
        <end position="825"/>
    </location>
</feature>
<dbReference type="Gene3D" id="3.30.200.20">
    <property type="entry name" value="Phosphorylase Kinase, domain 1"/>
    <property type="match status" value="1"/>
</dbReference>
<dbReference type="Pfam" id="PF00069">
    <property type="entry name" value="Pkinase"/>
    <property type="match status" value="1"/>
</dbReference>
<feature type="domain" description="Apple" evidence="21">
    <location>
        <begin position="345"/>
        <end position="429"/>
    </location>
</feature>
<evidence type="ECO:0000259" key="20">
    <source>
        <dbReference type="PROSITE" id="PS50927"/>
    </source>
</evidence>
<dbReference type="InterPro" id="IPR011009">
    <property type="entry name" value="Kinase-like_dom_sf"/>
</dbReference>
<feature type="domain" description="Protein kinase" evidence="19">
    <location>
        <begin position="498"/>
        <end position="770"/>
    </location>
</feature>
<dbReference type="GO" id="GO:0016020">
    <property type="term" value="C:membrane"/>
    <property type="evidence" value="ECO:0007669"/>
    <property type="project" value="UniProtKB-SubCell"/>
</dbReference>
<dbReference type="GO" id="GO:0048544">
    <property type="term" value="P:recognition of pollen"/>
    <property type="evidence" value="ECO:0007669"/>
    <property type="project" value="InterPro"/>
</dbReference>
<evidence type="ECO:0000256" key="12">
    <source>
        <dbReference type="ARBA" id="ARBA00023170"/>
    </source>
</evidence>
<evidence type="ECO:0000256" key="16">
    <source>
        <dbReference type="SAM" id="MobiDB-lite"/>
    </source>
</evidence>
<feature type="region of interest" description="Disordered" evidence="16">
    <location>
        <begin position="798"/>
        <end position="826"/>
    </location>
</feature>
<dbReference type="EMBL" id="CP144747">
    <property type="protein sequence ID" value="WVZ66316.1"/>
    <property type="molecule type" value="Genomic_DNA"/>
</dbReference>
<evidence type="ECO:0000256" key="2">
    <source>
        <dbReference type="ARBA" id="ARBA00012513"/>
    </source>
</evidence>
<dbReference type="FunFam" id="2.90.10.10:FF:000022">
    <property type="entry name" value="Receptor-like protein kinase 4"/>
    <property type="match status" value="1"/>
</dbReference>
<dbReference type="CDD" id="cd00028">
    <property type="entry name" value="B_lectin"/>
    <property type="match status" value="1"/>
</dbReference>
<comment type="catalytic activity">
    <reaction evidence="14">
        <text>L-seryl-[protein] + ATP = O-phospho-L-seryl-[protein] + ADP + H(+)</text>
        <dbReference type="Rhea" id="RHEA:17989"/>
        <dbReference type="Rhea" id="RHEA-COMP:9863"/>
        <dbReference type="Rhea" id="RHEA-COMP:11604"/>
        <dbReference type="ChEBI" id="CHEBI:15378"/>
        <dbReference type="ChEBI" id="CHEBI:29999"/>
        <dbReference type="ChEBI" id="CHEBI:30616"/>
        <dbReference type="ChEBI" id="CHEBI:83421"/>
        <dbReference type="ChEBI" id="CHEBI:456216"/>
        <dbReference type="EC" id="2.7.11.1"/>
    </reaction>
</comment>
<feature type="domain" description="Bulb-type lectin" evidence="20">
    <location>
        <begin position="22"/>
        <end position="152"/>
    </location>
</feature>
<keyword evidence="7" id="KW-0418">Kinase</keyword>
<evidence type="ECO:0000259" key="21">
    <source>
        <dbReference type="PROSITE" id="PS50948"/>
    </source>
</evidence>
<keyword evidence="23" id="KW-1185">Reference proteome</keyword>
<dbReference type="SMART" id="SM00473">
    <property type="entry name" value="PAN_AP"/>
    <property type="match status" value="1"/>
</dbReference>
<dbReference type="InterPro" id="IPR017441">
    <property type="entry name" value="Protein_kinase_ATP_BS"/>
</dbReference>
<dbReference type="SUPFAM" id="SSF51110">
    <property type="entry name" value="alpha-D-mannose-specific plant lectins"/>
    <property type="match status" value="1"/>
</dbReference>
<comment type="catalytic activity">
    <reaction evidence="13">
        <text>L-threonyl-[protein] + ATP = O-phospho-L-threonyl-[protein] + ADP + H(+)</text>
        <dbReference type="Rhea" id="RHEA:46608"/>
        <dbReference type="Rhea" id="RHEA-COMP:11060"/>
        <dbReference type="Rhea" id="RHEA-COMP:11605"/>
        <dbReference type="ChEBI" id="CHEBI:15378"/>
        <dbReference type="ChEBI" id="CHEBI:30013"/>
        <dbReference type="ChEBI" id="CHEBI:30616"/>
        <dbReference type="ChEBI" id="CHEBI:61977"/>
        <dbReference type="ChEBI" id="CHEBI:456216"/>
        <dbReference type="EC" id="2.7.11.1"/>
    </reaction>
</comment>
<evidence type="ECO:0000256" key="15">
    <source>
        <dbReference type="PROSITE-ProRule" id="PRU10141"/>
    </source>
</evidence>
<evidence type="ECO:0000256" key="14">
    <source>
        <dbReference type="ARBA" id="ARBA00048679"/>
    </source>
</evidence>
<proteinExistence type="predicted"/>
<feature type="chain" id="PRO_5042968644" description="non-specific serine/threonine protein kinase" evidence="18">
    <location>
        <begin position="22"/>
        <end position="964"/>
    </location>
</feature>
<dbReference type="InterPro" id="IPR036426">
    <property type="entry name" value="Bulb-type_lectin_dom_sf"/>
</dbReference>
<dbReference type="PANTHER" id="PTHR47974">
    <property type="entry name" value="OS07G0415500 PROTEIN"/>
    <property type="match status" value="1"/>
</dbReference>
<comment type="subcellular location">
    <subcellularLocation>
        <location evidence="1">Membrane</location>
        <topology evidence="1">Single-pass type I membrane protein</topology>
    </subcellularLocation>
</comment>
<dbReference type="PROSITE" id="PS00108">
    <property type="entry name" value="PROTEIN_KINASE_ST"/>
    <property type="match status" value="1"/>
</dbReference>
<evidence type="ECO:0000256" key="10">
    <source>
        <dbReference type="ARBA" id="ARBA00023136"/>
    </source>
</evidence>
<dbReference type="Pfam" id="PF00954">
    <property type="entry name" value="S_locus_glycop"/>
    <property type="match status" value="1"/>
</dbReference>
<dbReference type="Pfam" id="PF01453">
    <property type="entry name" value="B_lectin"/>
    <property type="match status" value="1"/>
</dbReference>
<evidence type="ECO:0000259" key="19">
    <source>
        <dbReference type="PROSITE" id="PS50011"/>
    </source>
</evidence>
<protein>
    <recommendedName>
        <fullName evidence="2">non-specific serine/threonine protein kinase</fullName>
        <ecNumber evidence="2">2.7.11.1</ecNumber>
    </recommendedName>
</protein>
<dbReference type="GO" id="GO:0051707">
    <property type="term" value="P:response to other organism"/>
    <property type="evidence" value="ECO:0007669"/>
    <property type="project" value="UniProtKB-ARBA"/>
</dbReference>
<evidence type="ECO:0000256" key="9">
    <source>
        <dbReference type="ARBA" id="ARBA00022989"/>
    </source>
</evidence>
<sequence length="964" mass="106866">MAPVFFLLPLFLLGQILRCGAVDTINSSTPLSGAQKIVSKGNKFALGFYTPPQGNTTSSSPSKYYIAIWYSNIPQQTTVWTANSDVPVADPTTAALTIGSDGNLVLLDQSKNRQLWSTNISIGSNSTFAVLQDSGSLDLKDATNTSMVYWRSIDHPTNTWLPGGKLGLNKTTGVSQRLVPWRNNADPSPGPFSLELDPRGTTQYFIQWNDSITYWTSGPWNGNIFSLVPEMTAGYDYDFKFVNNNAESYFFYSMKDDNVISRFIIDVDGQIKQQTWVDAAQSWILFWSQPRTQCEVYALCGAYGSCNLNALPFCNCIKGFNQKVQSDWDLQDYSSGCKRRVPLQCQTNSSSAQAQPDKFYTMPTVRLPDNAQPAVAASSQDCQVACLNNCSCNAYAYNSSGCFVWHGDLINLQDQYSGNGGGTLFLRLAASELPDSKKSKTVIIGAVVGGVAAVLIVLAIVSYFLFHKYRRERTLRVSKTAGGTLIAFRYSDLQHVTNNFTERLGGGAFGSVFKGKLPDSTAIAVKRLDGVHQGDKQFRAEVSTIGTIQHVNLVRLLGFCTEGSQRLLVYEFMPKGSLDLQLFPGETTALSWAMRYQIALGIARGLNYLHEKCRDCIIHCDVKPENILLDKSFVPKVADFGLAKLLGRDFSRVLTTMRGTRGYLAPEWISGVAITAKADVFSYGMMIFELISGRRNADHGEEHGSTFFPTFAASKLHEGDVRILLDPRLNGDGNIDEVTRACKVACWCIQDDESARPTTGQIVQILEGFLDVNMPPVPRSLRVLGESPDAINFFSDISSSQTSQTQNSTTSQTHSATSGGSHSASCRPNEQYIQNTFSECIKGLVLLDSDQYNSSDTFWQNFGHPTDTVVSRQWFGIDKTTCEYQNQEDPAPGPFAFHANLIKNEKICLSLELLGCLLPIWELDRKSIHIHPWNANMPLKSDYSYDFINNSHELKFRWTTIMCQ</sequence>
<keyword evidence="11" id="KW-1015">Disulfide bond</keyword>
<dbReference type="CDD" id="cd14066">
    <property type="entry name" value="STKc_IRAK"/>
    <property type="match status" value="1"/>
</dbReference>
<evidence type="ECO:0000313" key="23">
    <source>
        <dbReference type="Proteomes" id="UP001341281"/>
    </source>
</evidence>
<evidence type="ECO:0000256" key="18">
    <source>
        <dbReference type="SAM" id="SignalP"/>
    </source>
</evidence>
<reference evidence="22 23" key="1">
    <citation type="submission" date="2024-02" db="EMBL/GenBank/DDBJ databases">
        <title>High-quality chromosome-scale genome assembly of Pensacola bahiagrass (Paspalum notatum Flugge var. saurae).</title>
        <authorList>
            <person name="Vega J.M."/>
            <person name="Podio M."/>
            <person name="Orjuela J."/>
            <person name="Siena L.A."/>
            <person name="Pessino S.C."/>
            <person name="Combes M.C."/>
            <person name="Mariac C."/>
            <person name="Albertini E."/>
            <person name="Pupilli F."/>
            <person name="Ortiz J.P.A."/>
            <person name="Leblanc O."/>
        </authorList>
    </citation>
    <scope>NUCLEOTIDE SEQUENCE [LARGE SCALE GENOMIC DNA]</scope>
    <source>
        <strain evidence="22">R1</strain>
        <tissue evidence="22">Leaf</tissue>
    </source>
</reference>
<dbReference type="InterPro" id="IPR001480">
    <property type="entry name" value="Bulb-type_lectin_dom"/>
</dbReference>
<evidence type="ECO:0000313" key="22">
    <source>
        <dbReference type="EMBL" id="WVZ66316.1"/>
    </source>
</evidence>
<evidence type="ECO:0000256" key="8">
    <source>
        <dbReference type="ARBA" id="ARBA00022840"/>
    </source>
</evidence>
<dbReference type="GO" id="GO:0004674">
    <property type="term" value="F:protein serine/threonine kinase activity"/>
    <property type="evidence" value="ECO:0007669"/>
    <property type="project" value="UniProtKB-EC"/>
</dbReference>
<dbReference type="GO" id="GO:0005524">
    <property type="term" value="F:ATP binding"/>
    <property type="evidence" value="ECO:0007669"/>
    <property type="project" value="UniProtKB-UniRule"/>
</dbReference>
<name>A0AAQ3T4F6_PASNO</name>
<keyword evidence="10 17" id="KW-0472">Membrane</keyword>
<feature type="binding site" evidence="15">
    <location>
        <position position="526"/>
    </location>
    <ligand>
        <name>ATP</name>
        <dbReference type="ChEBI" id="CHEBI:30616"/>
    </ligand>
</feature>
<evidence type="ECO:0000256" key="5">
    <source>
        <dbReference type="ARBA" id="ARBA00022729"/>
    </source>
</evidence>
<evidence type="ECO:0000256" key="13">
    <source>
        <dbReference type="ARBA" id="ARBA00047899"/>
    </source>
</evidence>
<keyword evidence="6 15" id="KW-0547">Nucleotide-binding</keyword>
<dbReference type="PROSITE" id="PS00107">
    <property type="entry name" value="PROTEIN_KINASE_ATP"/>
    <property type="match status" value="1"/>
</dbReference>
<organism evidence="22 23">
    <name type="scientific">Paspalum notatum var. saurae</name>
    <dbReference type="NCBI Taxonomy" id="547442"/>
    <lineage>
        <taxon>Eukaryota</taxon>
        <taxon>Viridiplantae</taxon>
        <taxon>Streptophyta</taxon>
        <taxon>Embryophyta</taxon>
        <taxon>Tracheophyta</taxon>
        <taxon>Spermatophyta</taxon>
        <taxon>Magnoliopsida</taxon>
        <taxon>Liliopsida</taxon>
        <taxon>Poales</taxon>
        <taxon>Poaceae</taxon>
        <taxon>PACMAD clade</taxon>
        <taxon>Panicoideae</taxon>
        <taxon>Andropogonodae</taxon>
        <taxon>Paspaleae</taxon>
        <taxon>Paspalinae</taxon>
        <taxon>Paspalum</taxon>
    </lineage>
</organism>
<dbReference type="InterPro" id="IPR000719">
    <property type="entry name" value="Prot_kinase_dom"/>
</dbReference>
<dbReference type="CDD" id="cd01098">
    <property type="entry name" value="PAN_AP_plant"/>
    <property type="match status" value="1"/>
</dbReference>
<dbReference type="Pfam" id="PF08276">
    <property type="entry name" value="PAN_2"/>
    <property type="match status" value="1"/>
</dbReference>
<keyword evidence="4 17" id="KW-0812">Transmembrane</keyword>
<dbReference type="FunFam" id="3.30.200.20:FF:000250">
    <property type="entry name" value="Serine/threonine-protein kinase"/>
    <property type="match status" value="1"/>
</dbReference>
<accession>A0AAQ3T4F6</accession>
<evidence type="ECO:0000256" key="1">
    <source>
        <dbReference type="ARBA" id="ARBA00004479"/>
    </source>
</evidence>
<keyword evidence="8 15" id="KW-0067">ATP-binding</keyword>
<gene>
    <name evidence="22" type="ORF">U9M48_015556</name>
</gene>
<evidence type="ECO:0000256" key="11">
    <source>
        <dbReference type="ARBA" id="ARBA00023157"/>
    </source>
</evidence>
<dbReference type="PROSITE" id="PS50948">
    <property type="entry name" value="PAN"/>
    <property type="match status" value="1"/>
</dbReference>
<keyword evidence="12" id="KW-0675">Receptor</keyword>
<dbReference type="Gene3D" id="1.10.510.10">
    <property type="entry name" value="Transferase(Phosphotransferase) domain 1"/>
    <property type="match status" value="1"/>
</dbReference>
<evidence type="ECO:0000256" key="17">
    <source>
        <dbReference type="SAM" id="Phobius"/>
    </source>
</evidence>
<dbReference type="AlphaFoldDB" id="A0AAQ3T4F6"/>
<evidence type="ECO:0000256" key="4">
    <source>
        <dbReference type="ARBA" id="ARBA00022692"/>
    </source>
</evidence>
<dbReference type="PANTHER" id="PTHR47974:SF19">
    <property type="entry name" value="RECEPTOR-LIKE SERINE_THREONINE-PROTEIN KINASE"/>
    <property type="match status" value="1"/>
</dbReference>
<evidence type="ECO:0000256" key="3">
    <source>
        <dbReference type="ARBA" id="ARBA00022679"/>
    </source>
</evidence>
<keyword evidence="9 17" id="KW-1133">Transmembrane helix</keyword>
<keyword evidence="3" id="KW-0808">Transferase</keyword>
<dbReference type="InterPro" id="IPR000858">
    <property type="entry name" value="S_locus_glycoprot_dom"/>
</dbReference>
<evidence type="ECO:0000256" key="7">
    <source>
        <dbReference type="ARBA" id="ARBA00022777"/>
    </source>
</evidence>
<keyword evidence="5 18" id="KW-0732">Signal</keyword>
<dbReference type="InterPro" id="IPR003609">
    <property type="entry name" value="Pan_app"/>
</dbReference>